<dbReference type="PANTHER" id="PTHR42850">
    <property type="entry name" value="METALLOPHOSPHOESTERASE"/>
    <property type="match status" value="1"/>
</dbReference>
<dbReference type="GO" id="GO:0016791">
    <property type="term" value="F:phosphatase activity"/>
    <property type="evidence" value="ECO:0007669"/>
    <property type="project" value="TreeGrafter"/>
</dbReference>
<dbReference type="AlphaFoldDB" id="A0A3M8H6S5"/>
<organism evidence="2 3">
    <name type="scientific">Lysinibacillus halotolerans</name>
    <dbReference type="NCBI Taxonomy" id="1368476"/>
    <lineage>
        <taxon>Bacteria</taxon>
        <taxon>Bacillati</taxon>
        <taxon>Bacillota</taxon>
        <taxon>Bacilli</taxon>
        <taxon>Bacillales</taxon>
        <taxon>Bacillaceae</taxon>
        <taxon>Lysinibacillus</taxon>
    </lineage>
</organism>
<dbReference type="PRINTS" id="PR00114">
    <property type="entry name" value="STPHPHTASE"/>
</dbReference>
<protein>
    <submittedName>
        <fullName evidence="2">Serine/threonine protein phosphatase</fullName>
    </submittedName>
</protein>
<dbReference type="GO" id="GO:0005737">
    <property type="term" value="C:cytoplasm"/>
    <property type="evidence" value="ECO:0007669"/>
    <property type="project" value="TreeGrafter"/>
</dbReference>
<evidence type="ECO:0000313" key="3">
    <source>
        <dbReference type="Proteomes" id="UP000279909"/>
    </source>
</evidence>
<comment type="caution">
    <text evidence="2">The sequence shown here is derived from an EMBL/GenBank/DDBJ whole genome shotgun (WGS) entry which is preliminary data.</text>
</comment>
<dbReference type="PANTHER" id="PTHR42850:SF4">
    <property type="entry name" value="ZINC-DEPENDENT ENDOPOLYPHOSPHATASE"/>
    <property type="match status" value="1"/>
</dbReference>
<proteinExistence type="predicted"/>
<dbReference type="CDD" id="cd00144">
    <property type="entry name" value="MPP_PPP_family"/>
    <property type="match status" value="1"/>
</dbReference>
<evidence type="ECO:0000313" key="2">
    <source>
        <dbReference type="EMBL" id="RNC98107.1"/>
    </source>
</evidence>
<keyword evidence="3" id="KW-1185">Reference proteome</keyword>
<dbReference type="InterPro" id="IPR050126">
    <property type="entry name" value="Ap4A_hydrolase"/>
</dbReference>
<reference evidence="2 3" key="1">
    <citation type="journal article" date="2014" name="Int. J. Syst. Evol. Microbiol.">
        <title>Lysinibacillus halotolerans sp. nov., isolated from saline-alkaline soil.</title>
        <authorList>
            <person name="Kong D."/>
            <person name="Wang Y."/>
            <person name="Zhao B."/>
            <person name="Li Y."/>
            <person name="Song J."/>
            <person name="Zhai Y."/>
            <person name="Zhang C."/>
            <person name="Wang H."/>
            <person name="Chen X."/>
            <person name="Zhao B."/>
            <person name="Ruan Z."/>
        </authorList>
    </citation>
    <scope>NUCLEOTIDE SEQUENCE [LARGE SCALE GENOMIC DNA]</scope>
    <source>
        <strain evidence="2 3">MCCC 1A12703</strain>
    </source>
</reference>
<name>A0A3M8H6S5_9BACI</name>
<dbReference type="Pfam" id="PF00149">
    <property type="entry name" value="Metallophos"/>
    <property type="match status" value="1"/>
</dbReference>
<dbReference type="GO" id="GO:0110154">
    <property type="term" value="P:RNA decapping"/>
    <property type="evidence" value="ECO:0007669"/>
    <property type="project" value="TreeGrafter"/>
</dbReference>
<dbReference type="GO" id="GO:0008803">
    <property type="term" value="F:bis(5'-nucleosyl)-tetraphosphatase (symmetrical) activity"/>
    <property type="evidence" value="ECO:0007669"/>
    <property type="project" value="TreeGrafter"/>
</dbReference>
<dbReference type="InterPro" id="IPR029052">
    <property type="entry name" value="Metallo-depent_PP-like"/>
</dbReference>
<gene>
    <name evidence="2" type="ORF">EC501_12450</name>
</gene>
<dbReference type="InterPro" id="IPR006186">
    <property type="entry name" value="Ser/Thr-sp_prot-phosphatase"/>
</dbReference>
<sequence length="258" mass="29410">MCALEKVFAIGDIHGCYNLLEKLLDKWNPNEEQLVFLGDYIDRGPDSVKVIKKVMQLVEDYDAVALSGNHEQLFLNWLEKPDDLSEFYFNPKVGGAATVQSFYDAPTFSIVSDHFSVKEITAKIQKENKEIIEFMKNLRRFYLWDPYLFVHAGISANVENFRESKKDDFYWIREEFFNVPHLAKEIVVFGHTPTVLLNEDKSSNVWVSSCQKKIGIDGGGAIYERGKLHGVIFTKGSTQLTIHSVGLTSDLTTTTIEI</sequence>
<evidence type="ECO:0000259" key="1">
    <source>
        <dbReference type="Pfam" id="PF00149"/>
    </source>
</evidence>
<feature type="domain" description="Calcineurin-like phosphoesterase" evidence="1">
    <location>
        <begin position="6"/>
        <end position="195"/>
    </location>
</feature>
<dbReference type="SUPFAM" id="SSF56300">
    <property type="entry name" value="Metallo-dependent phosphatases"/>
    <property type="match status" value="1"/>
</dbReference>
<dbReference type="EMBL" id="RHLQ01000031">
    <property type="protein sequence ID" value="RNC98107.1"/>
    <property type="molecule type" value="Genomic_DNA"/>
</dbReference>
<dbReference type="Proteomes" id="UP000279909">
    <property type="component" value="Unassembled WGS sequence"/>
</dbReference>
<dbReference type="Gene3D" id="3.60.21.10">
    <property type="match status" value="1"/>
</dbReference>
<accession>A0A3M8H6S5</accession>
<dbReference type="InterPro" id="IPR004843">
    <property type="entry name" value="Calcineurin-like_PHP"/>
</dbReference>